<evidence type="ECO:0000313" key="2">
    <source>
        <dbReference type="Proteomes" id="UP000805841"/>
    </source>
</evidence>
<evidence type="ECO:0000313" key="1">
    <source>
        <dbReference type="EMBL" id="MBD1599143.1"/>
    </source>
</evidence>
<organism evidence="1 2">
    <name type="scientific">Pseudomonas typographi</name>
    <dbReference type="NCBI Taxonomy" id="2715964"/>
    <lineage>
        <taxon>Bacteria</taxon>
        <taxon>Pseudomonadati</taxon>
        <taxon>Pseudomonadota</taxon>
        <taxon>Gammaproteobacteria</taxon>
        <taxon>Pseudomonadales</taxon>
        <taxon>Pseudomonadaceae</taxon>
        <taxon>Pseudomonas</taxon>
    </lineage>
</organism>
<gene>
    <name evidence="1" type="ORF">HAQ05_10555</name>
</gene>
<accession>A0ABR7Z0Y7</accession>
<comment type="caution">
    <text evidence="1">The sequence shown here is derived from an EMBL/GenBank/DDBJ whole genome shotgun (WGS) entry which is preliminary data.</text>
</comment>
<name>A0ABR7Z0Y7_9PSED</name>
<dbReference type="RefSeq" id="WP_190420171.1">
    <property type="nucleotide sequence ID" value="NZ_JAAOCA010000011.1"/>
</dbReference>
<dbReference type="Proteomes" id="UP000805841">
    <property type="component" value="Unassembled WGS sequence"/>
</dbReference>
<dbReference type="EMBL" id="JAAOCA010000011">
    <property type="protein sequence ID" value="MBD1599143.1"/>
    <property type="molecule type" value="Genomic_DNA"/>
</dbReference>
<keyword evidence="2" id="KW-1185">Reference proteome</keyword>
<protein>
    <submittedName>
        <fullName evidence="1">Uncharacterized protein</fullName>
    </submittedName>
</protein>
<sequence length="1696" mass="185642">MTDLTDLLGPPTLEPVAFLPGHAEQAMAALDGALAIAERPVEWLNAVADALASPSPPQALAPLLAAEHAPLFSALALQPAAWQTALAEALGEQAQSFDRLLRPGSQSQAYPRLLLEGDRNRHQARLLERFGELPPSAPALATYREHLARRAGACQASQQALGGLSLATIEQAPAALLPALRDALWHEAWLQHEEGALPADALAWLGSHLAPGTFQCCAVHVGGMPIPGAWVLADAYLWQANTHAQHVFLWLHGAAGGLQYVMHPSELRERLAFTLRCGVPTPLMKQLAPRLPATFSLDGPVGFEVLPDGLLGGLREIAGQWQAAAQAIEGGQGPWPDMPRVAAQERAWQETLGCLAIADNATRLAAIGEVEGRWFAAAVIDRLPPWLLALDEAARRRYTDQLGAYHHASQRLEHWLADTLPSFADFAGKLMAARIRRALCVSVAPDAPFIERPMAVEYRPYPAIVEPPPADLLIYPPAEPGPRWVAGDAWETLTLAQFACENIDLGSEMEQARLAMAHLLAPFVPACEPGDQGPHPEHARWQWTPHYLGRLLAEEDPLRRYEQLLEHRLAPEESDDPQRLLEPYEHEISLCAQVAHWRRQLSTAGLNMLLAAAVARTPAALEQAGLCIHTLQLSIGVHPQRGVQGVGVVERRSDGLAVLYLPGVPHGPVLVERPQVGAVSQWLLDELKAQPHFRQYLAERLKGLVVAEVLSYMNQAALRDYHGYLSLHRSAEQTLGRLQLADRRLLLLAQAEQHGRSQRSILQARPSAAQYWLGWGRFALSFVPGIGTLISLQEAYESVRLLQEAGGRRDAVAAFEAAGALGASVLDVLTSLVPGLAGLPALRKAAAARRLLRSGNRLPALALRYTPQDRQYLHGRDTGSFLRGGEQWIELDGHLRQVYRRPGEGTLRLRRLPGQFYEAPVRREGMHWARHADVGVLGGGGKLTAAESVFADWGAGRRATALAQGRRLLAQFDFLDDTAAEEFARAYVAEARIPQWALQYRRTGDLPGPPPADHLLAGLEVAITPADRFFGGQYGGQADIMFSGEGVTRPHVRLNGRYYPLMGRPVANDRRTYIPGPGPLPESLGELDRLIERGAGPLRVQLGDSVPAAATLLGPYPETFIQRLRRVRPWLTDETVEAWGEALYREGEVPGIAPPHNRLHGQRLRRLEDIVEGRGKRLDDYREPLRGLDLFEVRQLPVVFGLGAPVVRFDRLGIRLGADDVALARRSMANIAGGFSQVVERVLTRGGYEILDNLDHHGRTLTLFRRAGLPDSYLMLTQRAGSTFHIPTTQPAAGGPLALFFSELHVRRVIERIEHPALRQYLQTARREGRLHTLIAGVGIAGQEVRMRLQRIRLVAGLEPEPPAEAPWRRWLQPLTDQDIETDFRSGLYRSQPDGPAQAIEVEGLRLPIFPTPNPGTVVISHPLSLPDPLSLQALNQYLHARFDEQPWLFARRGAVWRAQRPMFAAPVEQMAMLARPGLSAVSALNVADHVFQATQGDALARLTRLEHVLVAWQGHSAHLGSLADPIRLAMPHAPTALPAGSGYRLVITPELPTASPASLHLTFGAGEHRRLLAARQAPQPQGIAMLVGNALQHYGLAYHGAHGGVMHYGQANTGLAYLVLPRHSFSHELNLAPPGQGRMLSNAWIDTWLAELPAQQAEPLRQALGTGRLVPLVACVRFGASPADDRLVLMRLQAG</sequence>
<reference evidence="1 2" key="1">
    <citation type="journal article" date="2020" name="Insects">
        <title>Bacteria Belonging to Pseudomonas typographi sp. nov. from the Bark Beetle Ips typographus Have Genomic Potential to Aid in the Host Ecology.</title>
        <authorList>
            <person name="Peral-Aranega E."/>
            <person name="Saati-Santamaria Z."/>
            <person name="Kolarik M."/>
            <person name="Rivas R."/>
            <person name="Garcia-Fraile P."/>
        </authorList>
    </citation>
    <scope>NUCLEOTIDE SEQUENCE [LARGE SCALE GENOMIC DNA]</scope>
    <source>
        <strain evidence="1 2">CA3A</strain>
    </source>
</reference>
<proteinExistence type="predicted"/>